<keyword evidence="1" id="KW-0812">Transmembrane</keyword>
<feature type="transmembrane region" description="Helical" evidence="1">
    <location>
        <begin position="145"/>
        <end position="162"/>
    </location>
</feature>
<dbReference type="RefSeq" id="WP_083497004.1">
    <property type="nucleotide sequence ID" value="NZ_LJJB01000010.1"/>
</dbReference>
<feature type="domain" description="VanZ-like" evidence="2">
    <location>
        <begin position="17"/>
        <end position="162"/>
    </location>
</feature>
<keyword evidence="1" id="KW-0472">Membrane</keyword>
<evidence type="ECO:0000313" key="3">
    <source>
        <dbReference type="EMBL" id="KQL47299.1"/>
    </source>
</evidence>
<keyword evidence="4" id="KW-1185">Reference proteome</keyword>
<dbReference type="InterPro" id="IPR006976">
    <property type="entry name" value="VanZ-like"/>
</dbReference>
<proteinExistence type="predicted"/>
<dbReference type="EMBL" id="LJJB01000010">
    <property type="protein sequence ID" value="KQL47299.1"/>
    <property type="molecule type" value="Genomic_DNA"/>
</dbReference>
<dbReference type="PANTHER" id="PTHR36834">
    <property type="entry name" value="MEMBRANE PROTEIN-RELATED"/>
    <property type="match status" value="1"/>
</dbReference>
<accession>A0ABR5N9L9</accession>
<evidence type="ECO:0000313" key="4">
    <source>
        <dbReference type="Proteomes" id="UP000051063"/>
    </source>
</evidence>
<dbReference type="PANTHER" id="PTHR36834:SF1">
    <property type="entry name" value="INTEGRAL MEMBRANE PROTEIN"/>
    <property type="match status" value="1"/>
</dbReference>
<organism evidence="3 4">
    <name type="scientific">Brevibacillus choshinensis</name>
    <dbReference type="NCBI Taxonomy" id="54911"/>
    <lineage>
        <taxon>Bacteria</taxon>
        <taxon>Bacillati</taxon>
        <taxon>Bacillota</taxon>
        <taxon>Bacilli</taxon>
        <taxon>Bacillales</taxon>
        <taxon>Paenibacillaceae</taxon>
        <taxon>Brevibacillus</taxon>
    </lineage>
</organism>
<reference evidence="3 4" key="1">
    <citation type="submission" date="2015-09" db="EMBL/GenBank/DDBJ databases">
        <title>Genome sequencing project for genomic taxonomy and phylogenomics of Bacillus-like bacteria.</title>
        <authorList>
            <person name="Liu B."/>
            <person name="Wang J."/>
            <person name="Zhu Y."/>
            <person name="Liu G."/>
            <person name="Chen Q."/>
            <person name="Chen Z."/>
            <person name="Lan J."/>
            <person name="Che J."/>
            <person name="Ge C."/>
            <person name="Shi H."/>
            <person name="Pan Z."/>
            <person name="Liu X."/>
        </authorList>
    </citation>
    <scope>NUCLEOTIDE SEQUENCE [LARGE SCALE GENOMIC DNA]</scope>
    <source>
        <strain evidence="3 4">DSM 8552</strain>
    </source>
</reference>
<protein>
    <recommendedName>
        <fullName evidence="2">VanZ-like domain-containing protein</fullName>
    </recommendedName>
</protein>
<feature type="transmembrane region" description="Helical" evidence="1">
    <location>
        <begin position="7"/>
        <end position="30"/>
    </location>
</feature>
<evidence type="ECO:0000259" key="2">
    <source>
        <dbReference type="Pfam" id="PF04892"/>
    </source>
</evidence>
<gene>
    <name evidence="3" type="ORF">AN963_17850</name>
</gene>
<dbReference type="Pfam" id="PF04892">
    <property type="entry name" value="VanZ"/>
    <property type="match status" value="1"/>
</dbReference>
<keyword evidence="1" id="KW-1133">Transmembrane helix</keyword>
<sequence>MKKSTAMLIGTVTYIVFFLYLLLVIKVLLFKFGPIEFKALFSYMSSSLSSPELIRERLLTRGNLIPFHEIRNYLANLIIGGNAISNVNFIGNIIAFLPFGFLLPFLQQQKNRSFVKVTFLSFLFSLCLETTQLLASIGTFDVDDLLLNTAGGMLGYVGYKLCRLFFTHRPQKSIAVQERTV</sequence>
<evidence type="ECO:0000256" key="1">
    <source>
        <dbReference type="SAM" id="Phobius"/>
    </source>
</evidence>
<comment type="caution">
    <text evidence="3">The sequence shown here is derived from an EMBL/GenBank/DDBJ whole genome shotgun (WGS) entry which is preliminary data.</text>
</comment>
<feature type="transmembrane region" description="Helical" evidence="1">
    <location>
        <begin position="89"/>
        <end position="106"/>
    </location>
</feature>
<name>A0ABR5N9L9_BRECH</name>
<feature type="transmembrane region" description="Helical" evidence="1">
    <location>
        <begin position="118"/>
        <end position="139"/>
    </location>
</feature>
<dbReference type="InterPro" id="IPR053150">
    <property type="entry name" value="Teicoplanin_resist-assoc"/>
</dbReference>
<dbReference type="Proteomes" id="UP000051063">
    <property type="component" value="Unassembled WGS sequence"/>
</dbReference>